<evidence type="ECO:0000256" key="4">
    <source>
        <dbReference type="ARBA" id="ARBA00022729"/>
    </source>
</evidence>
<keyword evidence="4 6" id="KW-0732">Signal</keyword>
<comment type="caution">
    <text evidence="8">The sequence shown here is derived from an EMBL/GenBank/DDBJ whole genome shotgun (WGS) entry which is preliminary data.</text>
</comment>
<dbReference type="PROSITE" id="PS51257">
    <property type="entry name" value="PROKAR_LIPOPROTEIN"/>
    <property type="match status" value="1"/>
</dbReference>
<evidence type="ECO:0000256" key="3">
    <source>
        <dbReference type="ARBA" id="ARBA00022448"/>
    </source>
</evidence>
<feature type="chain" id="PRO_5047268285" evidence="6">
    <location>
        <begin position="24"/>
        <end position="332"/>
    </location>
</feature>
<dbReference type="PROSITE" id="PS50983">
    <property type="entry name" value="FE_B12_PBP"/>
    <property type="match status" value="1"/>
</dbReference>
<evidence type="ECO:0000256" key="5">
    <source>
        <dbReference type="SAM" id="MobiDB-lite"/>
    </source>
</evidence>
<evidence type="ECO:0000313" key="9">
    <source>
        <dbReference type="Proteomes" id="UP000665561"/>
    </source>
</evidence>
<sequence>MKKFLIPIVLMLALVVSACGNNAANTGSGAADSSGNAANDGAPAANEPAADAAANASAGDAAAGTITYQSETGPVEVPANPRRIVGLTNAPNVISLGGKLVGVDEWTNKNPLFTEKLKGVEVVSEEDLEKIIELEPDLIIAGTGVKNLDKLNEIAPTVVYTWGKLDYLAQQLEIGKLLNKEREAQAWVDDFKQRAEAAGKEIKAKIGENATVSVFETDSKDFYVFGNNWARGTELLYQAMGLAMPEKVKQDALGPGYYTLSPEVLPQYAGDYIVLSRSSAGDNAMMKTATWNDIPAVKNKHVIEIDTEAATYSDPTTLEYLLKIFEEGFLGK</sequence>
<name>A0ABW9XR86_9BACL</name>
<accession>A0ABW9XR86</accession>
<dbReference type="CDD" id="cd01138">
    <property type="entry name" value="FeuA"/>
    <property type="match status" value="1"/>
</dbReference>
<dbReference type="Proteomes" id="UP000665561">
    <property type="component" value="Unassembled WGS sequence"/>
</dbReference>
<dbReference type="PANTHER" id="PTHR30532">
    <property type="entry name" value="IRON III DICITRATE-BINDING PERIPLASMIC PROTEIN"/>
    <property type="match status" value="1"/>
</dbReference>
<dbReference type="RefSeq" id="WP_161743952.1">
    <property type="nucleotide sequence ID" value="NZ_JAAAMV010000010.1"/>
</dbReference>
<reference evidence="8 9" key="1">
    <citation type="submission" date="2020-01" db="EMBL/GenBank/DDBJ databases">
        <title>Paenibacillus soybeanensis sp. nov. isolated from the nodules of soybean (Glycine max(L.) Merr).</title>
        <authorList>
            <person name="Wang H."/>
        </authorList>
    </citation>
    <scope>NUCLEOTIDE SEQUENCE [LARGE SCALE GENOMIC DNA]</scope>
    <source>
        <strain evidence="8 9">T1</strain>
    </source>
</reference>
<comment type="similarity">
    <text evidence="2">Belongs to the bacterial solute-binding protein 8 family.</text>
</comment>
<dbReference type="SUPFAM" id="SSF53807">
    <property type="entry name" value="Helical backbone' metal receptor"/>
    <property type="match status" value="1"/>
</dbReference>
<dbReference type="Gene3D" id="3.40.50.1980">
    <property type="entry name" value="Nitrogenase molybdenum iron protein domain"/>
    <property type="match status" value="2"/>
</dbReference>
<comment type="subcellular location">
    <subcellularLocation>
        <location evidence="1">Cell envelope</location>
    </subcellularLocation>
</comment>
<feature type="domain" description="Fe/B12 periplasmic-binding" evidence="7">
    <location>
        <begin position="83"/>
        <end position="332"/>
    </location>
</feature>
<evidence type="ECO:0000256" key="2">
    <source>
        <dbReference type="ARBA" id="ARBA00008814"/>
    </source>
</evidence>
<gene>
    <name evidence="8" type="ORF">GT019_14795</name>
</gene>
<evidence type="ECO:0000256" key="6">
    <source>
        <dbReference type="SAM" id="SignalP"/>
    </source>
</evidence>
<dbReference type="InterPro" id="IPR002491">
    <property type="entry name" value="ABC_transptr_periplasmic_BD"/>
</dbReference>
<dbReference type="Pfam" id="PF01497">
    <property type="entry name" value="Peripla_BP_2"/>
    <property type="match status" value="1"/>
</dbReference>
<dbReference type="PANTHER" id="PTHR30532:SF26">
    <property type="entry name" value="IRON(3+)-HYDROXAMATE-BINDING PROTEIN FHUD"/>
    <property type="match status" value="1"/>
</dbReference>
<dbReference type="EMBL" id="JAAAMV010000010">
    <property type="protein sequence ID" value="NBD25149.1"/>
    <property type="molecule type" value="Genomic_DNA"/>
</dbReference>
<protein>
    <submittedName>
        <fullName evidence="8">ABC transporter substrate-binding protein</fullName>
    </submittedName>
</protein>
<evidence type="ECO:0000256" key="1">
    <source>
        <dbReference type="ARBA" id="ARBA00004196"/>
    </source>
</evidence>
<proteinExistence type="inferred from homology"/>
<evidence type="ECO:0000259" key="7">
    <source>
        <dbReference type="PROSITE" id="PS50983"/>
    </source>
</evidence>
<keyword evidence="9" id="KW-1185">Reference proteome</keyword>
<feature type="signal peptide" evidence="6">
    <location>
        <begin position="1"/>
        <end position="23"/>
    </location>
</feature>
<evidence type="ECO:0000313" key="8">
    <source>
        <dbReference type="EMBL" id="NBD25149.1"/>
    </source>
</evidence>
<organism evidence="8 9">
    <name type="scientific">Paenibacillus glycinis</name>
    <dbReference type="NCBI Taxonomy" id="2697035"/>
    <lineage>
        <taxon>Bacteria</taxon>
        <taxon>Bacillati</taxon>
        <taxon>Bacillota</taxon>
        <taxon>Bacilli</taxon>
        <taxon>Bacillales</taxon>
        <taxon>Paenibacillaceae</taxon>
        <taxon>Paenibacillus</taxon>
    </lineage>
</organism>
<dbReference type="InterPro" id="IPR051313">
    <property type="entry name" value="Bact_iron-sidero_bind"/>
</dbReference>
<keyword evidence="3" id="KW-0813">Transport</keyword>
<feature type="region of interest" description="Disordered" evidence="5">
    <location>
        <begin position="26"/>
        <end position="53"/>
    </location>
</feature>